<dbReference type="GeneID" id="24438070"/>
<dbReference type="PANTHER" id="PTHR46118:SF4">
    <property type="entry name" value="PROTEIN ABHD11"/>
    <property type="match status" value="1"/>
</dbReference>
<organism evidence="3 4">
    <name type="scientific">Tetrahymena thermophila (strain SB210)</name>
    <dbReference type="NCBI Taxonomy" id="312017"/>
    <lineage>
        <taxon>Eukaryota</taxon>
        <taxon>Sar</taxon>
        <taxon>Alveolata</taxon>
        <taxon>Ciliophora</taxon>
        <taxon>Intramacronucleata</taxon>
        <taxon>Oligohymenophorea</taxon>
        <taxon>Hymenostomatida</taxon>
        <taxon>Tetrahymenina</taxon>
        <taxon>Tetrahymenidae</taxon>
        <taxon>Tetrahymena</taxon>
    </lineage>
</organism>
<protein>
    <submittedName>
        <fullName evidence="3">Alpha/beta superfamily hydrolase</fullName>
    </submittedName>
</protein>
<evidence type="ECO:0000313" key="3">
    <source>
        <dbReference type="EMBL" id="EWS76096.1"/>
    </source>
</evidence>
<dbReference type="GO" id="GO:0005739">
    <property type="term" value="C:mitochondrion"/>
    <property type="evidence" value="ECO:0007669"/>
    <property type="project" value="TreeGrafter"/>
</dbReference>
<dbReference type="OrthoDB" id="8119704at2759"/>
<sequence>MMLIKSTKLNQVNNLVVLHGLCGQPSNFIEFANQKQIISQVNSHLLDWHTQKFNINTQSLYLRDYIKNITNGQICLLGHSLGAKIIMNTLTQHKQQLEDKVKGAIIVDMQPFTQQREGKETKKLGIMKLYLGRVQNLNLADKNEEQVLNEIESVVPSKRIARILLQNYNIEAQQWRVDIDDILHNYDDFLYHDIQGSWQGRVIILAGKRSVIVSRSQFDPYKSIFSQIDLQRDIKFIKKANHWVYNDKPTLFANEVSNFLKEIFDEKHS</sequence>
<comment type="similarity">
    <text evidence="1">Belongs to the AB hydrolase superfamily.</text>
</comment>
<dbReference type="GO" id="GO:0052689">
    <property type="term" value="F:carboxylic ester hydrolase activity"/>
    <property type="evidence" value="ECO:0007669"/>
    <property type="project" value="TreeGrafter"/>
</dbReference>
<dbReference type="InterPro" id="IPR029058">
    <property type="entry name" value="AB_hydrolase_fold"/>
</dbReference>
<dbReference type="PANTHER" id="PTHR46118">
    <property type="entry name" value="PROTEIN ABHD11"/>
    <property type="match status" value="1"/>
</dbReference>
<dbReference type="STRING" id="312017.W7XK01"/>
<evidence type="ECO:0000313" key="4">
    <source>
        <dbReference type="Proteomes" id="UP000009168"/>
    </source>
</evidence>
<dbReference type="InParanoid" id="W7XK01"/>
<dbReference type="AlphaFoldDB" id="W7XK01"/>
<keyword evidence="4" id="KW-1185">Reference proteome</keyword>
<evidence type="ECO:0000256" key="2">
    <source>
        <dbReference type="ARBA" id="ARBA00022801"/>
    </source>
</evidence>
<dbReference type="FunCoup" id="W7XK01">
    <property type="interactions" value="161"/>
</dbReference>
<dbReference type="Proteomes" id="UP000009168">
    <property type="component" value="Unassembled WGS sequence"/>
</dbReference>
<dbReference type="SUPFAM" id="SSF53474">
    <property type="entry name" value="alpha/beta-Hydrolases"/>
    <property type="match status" value="1"/>
</dbReference>
<accession>W7XK01</accession>
<name>W7XK01_TETTS</name>
<dbReference type="EMBL" id="GG662830">
    <property type="protein sequence ID" value="EWS76096.1"/>
    <property type="molecule type" value="Genomic_DNA"/>
</dbReference>
<dbReference type="KEGG" id="tet:TTHERM_000259301"/>
<keyword evidence="2 3" id="KW-0378">Hydrolase</keyword>
<evidence type="ECO:0000256" key="1">
    <source>
        <dbReference type="ARBA" id="ARBA00008645"/>
    </source>
</evidence>
<reference evidence="4" key="1">
    <citation type="journal article" date="2006" name="PLoS Biol.">
        <title>Macronuclear genome sequence of the ciliate Tetrahymena thermophila, a model eukaryote.</title>
        <authorList>
            <person name="Eisen J.A."/>
            <person name="Coyne R.S."/>
            <person name="Wu M."/>
            <person name="Wu D."/>
            <person name="Thiagarajan M."/>
            <person name="Wortman J.R."/>
            <person name="Badger J.H."/>
            <person name="Ren Q."/>
            <person name="Amedeo P."/>
            <person name="Jones K.M."/>
            <person name="Tallon L.J."/>
            <person name="Delcher A.L."/>
            <person name="Salzberg S.L."/>
            <person name="Silva J.C."/>
            <person name="Haas B.J."/>
            <person name="Majoros W.H."/>
            <person name="Farzad M."/>
            <person name="Carlton J.M."/>
            <person name="Smith R.K. Jr."/>
            <person name="Garg J."/>
            <person name="Pearlman R.E."/>
            <person name="Karrer K.M."/>
            <person name="Sun L."/>
            <person name="Manning G."/>
            <person name="Elde N.C."/>
            <person name="Turkewitz A.P."/>
            <person name="Asai D.J."/>
            <person name="Wilkes D.E."/>
            <person name="Wang Y."/>
            <person name="Cai H."/>
            <person name="Collins K."/>
            <person name="Stewart B.A."/>
            <person name="Lee S.R."/>
            <person name="Wilamowska K."/>
            <person name="Weinberg Z."/>
            <person name="Ruzzo W.L."/>
            <person name="Wloga D."/>
            <person name="Gaertig J."/>
            <person name="Frankel J."/>
            <person name="Tsao C.-C."/>
            <person name="Gorovsky M.A."/>
            <person name="Keeling P.J."/>
            <person name="Waller R.F."/>
            <person name="Patron N.J."/>
            <person name="Cherry J.M."/>
            <person name="Stover N.A."/>
            <person name="Krieger C.J."/>
            <person name="del Toro C."/>
            <person name="Ryder H.F."/>
            <person name="Williamson S.C."/>
            <person name="Barbeau R.A."/>
            <person name="Hamilton E.P."/>
            <person name="Orias E."/>
        </authorList>
    </citation>
    <scope>NUCLEOTIDE SEQUENCE [LARGE SCALE GENOMIC DNA]</scope>
    <source>
        <strain evidence="4">SB210</strain>
    </source>
</reference>
<gene>
    <name evidence="3" type="ORF">TTHERM_000259301</name>
</gene>
<dbReference type="Gene3D" id="3.40.50.1820">
    <property type="entry name" value="alpha/beta hydrolase"/>
    <property type="match status" value="1"/>
</dbReference>
<proteinExistence type="inferred from homology"/>
<dbReference type="RefSeq" id="XP_012651336.1">
    <property type="nucleotide sequence ID" value="XM_012795882.1"/>
</dbReference>